<dbReference type="AlphaFoldDB" id="A0A238Z3I5"/>
<dbReference type="InterPro" id="IPR004161">
    <property type="entry name" value="EFTu-like_2"/>
</dbReference>
<comment type="subcellular location">
    <subcellularLocation>
        <location evidence="13">Cytoplasm</location>
    </subcellularLocation>
</comment>
<reference evidence="16" key="1">
    <citation type="submission" date="2017-06" db="EMBL/GenBank/DDBJ databases">
        <authorList>
            <person name="Varghese N."/>
            <person name="Submissions S."/>
        </authorList>
    </citation>
    <scope>NUCLEOTIDE SEQUENCE [LARGE SCALE GENOMIC DNA]</scope>
    <source>
        <strain evidence="16">Ca-68</strain>
    </source>
</reference>
<dbReference type="OrthoDB" id="9803139at2"/>
<dbReference type="SUPFAM" id="SSF50447">
    <property type="entry name" value="Translation proteins"/>
    <property type="match status" value="1"/>
</dbReference>
<dbReference type="InterPro" id="IPR031157">
    <property type="entry name" value="G_TR_CS"/>
</dbReference>
<keyword evidence="5 13" id="KW-0378">Hydrolase</keyword>
<dbReference type="PROSITE" id="PS00301">
    <property type="entry name" value="G_TR_1"/>
    <property type="match status" value="1"/>
</dbReference>
<dbReference type="InterPro" id="IPR009000">
    <property type="entry name" value="Transl_B-barrel_sf"/>
</dbReference>
<sequence length="396" mass="42898">MAKGKFERTKPHVNVGTIGHVDHGKTTLTAAITTVLTKKFGGEARDYSQIDNAPEEKARGITINTSHVEYETETRHYAHVDCPGHADYVKNMITGAAQMDGAILVCSAADGPMPQTREHILLARQVGVPYIVVFLNKADMVDDAELLELVEMEVRELLSKYEFPGDDTPIVKGSAKLALEGDQSEIGEPAIFRLAEALDSYIPTPERAVDGAFLMPVEDVFSISGRGTVVTGRVERGIVKVGDEIEIVGLKPTLKTTCTGVEMFRKLLDQGQAGDNVGVLLRGTKREEVERGQVLSKTGSIKPHTKFTAEIYVLGKDEGGRHTPFFNGYRPQFYFRTTDVTGAVELPAGTEMVMPGDNVSISVALIAPIAMEEGLRFAIREGGRTVGAGVVAKVIE</sequence>
<keyword evidence="7 13" id="KW-0648">Protein biosynthesis</keyword>
<feature type="binding site" evidence="13">
    <location>
        <begin position="136"/>
        <end position="139"/>
    </location>
    <ligand>
        <name>GTP</name>
        <dbReference type="ChEBI" id="CHEBI:37565"/>
    </ligand>
</feature>
<keyword evidence="6 13" id="KW-0460">Magnesium</keyword>
<organism evidence="15 16">
    <name type="scientific">Methylobacillus rhizosphaerae</name>
    <dbReference type="NCBI Taxonomy" id="551994"/>
    <lineage>
        <taxon>Bacteria</taxon>
        <taxon>Pseudomonadati</taxon>
        <taxon>Pseudomonadota</taxon>
        <taxon>Betaproteobacteria</taxon>
        <taxon>Nitrosomonadales</taxon>
        <taxon>Methylophilaceae</taxon>
        <taxon>Methylobacillus</taxon>
    </lineage>
</organism>
<keyword evidence="2 13" id="KW-0479">Metal-binding</keyword>
<dbReference type="Gene3D" id="2.40.30.10">
    <property type="entry name" value="Translation factors"/>
    <property type="match status" value="2"/>
</dbReference>
<dbReference type="NCBIfam" id="TIGR00485">
    <property type="entry name" value="EF-Tu"/>
    <property type="match status" value="1"/>
</dbReference>
<dbReference type="PANTHER" id="PTHR43721">
    <property type="entry name" value="ELONGATION FACTOR TU-RELATED"/>
    <property type="match status" value="1"/>
</dbReference>
<dbReference type="RefSeq" id="WP_089375150.1">
    <property type="nucleotide sequence ID" value="NZ_FZOA01000004.1"/>
</dbReference>
<feature type="binding site" evidence="13">
    <location>
        <begin position="81"/>
        <end position="85"/>
    </location>
    <ligand>
        <name>GTP</name>
        <dbReference type="ChEBI" id="CHEBI:37565"/>
    </ligand>
</feature>
<dbReference type="SUPFAM" id="SSF52540">
    <property type="entry name" value="P-loop containing nucleoside triphosphate hydrolases"/>
    <property type="match status" value="1"/>
</dbReference>
<evidence type="ECO:0000256" key="2">
    <source>
        <dbReference type="ARBA" id="ARBA00022723"/>
    </source>
</evidence>
<evidence type="ECO:0000256" key="12">
    <source>
        <dbReference type="ARBA" id="ARBA00064283"/>
    </source>
</evidence>
<evidence type="ECO:0000256" key="13">
    <source>
        <dbReference type="HAMAP-Rule" id="MF_00118"/>
    </source>
</evidence>
<dbReference type="InterPro" id="IPR000795">
    <property type="entry name" value="T_Tr_GTP-bd_dom"/>
</dbReference>
<dbReference type="Pfam" id="PF03143">
    <property type="entry name" value="GTP_EFTU_D3"/>
    <property type="match status" value="1"/>
</dbReference>
<comment type="catalytic activity">
    <reaction evidence="13">
        <text>GTP + H2O = GDP + phosphate + H(+)</text>
        <dbReference type="Rhea" id="RHEA:19669"/>
        <dbReference type="ChEBI" id="CHEBI:15377"/>
        <dbReference type="ChEBI" id="CHEBI:15378"/>
        <dbReference type="ChEBI" id="CHEBI:37565"/>
        <dbReference type="ChEBI" id="CHEBI:43474"/>
        <dbReference type="ChEBI" id="CHEBI:58189"/>
        <dbReference type="EC" id="3.6.5.3"/>
    </reaction>
</comment>
<keyword evidence="3 13" id="KW-0547">Nucleotide-binding</keyword>
<evidence type="ECO:0000256" key="3">
    <source>
        <dbReference type="ARBA" id="ARBA00022741"/>
    </source>
</evidence>
<dbReference type="InterPro" id="IPR033720">
    <property type="entry name" value="EFTU_2"/>
</dbReference>
<dbReference type="InterPro" id="IPR005225">
    <property type="entry name" value="Small_GTP-bd"/>
</dbReference>
<keyword evidence="8 13" id="KW-0342">GTP-binding</keyword>
<dbReference type="Pfam" id="PF03144">
    <property type="entry name" value="GTP_EFTU_D2"/>
    <property type="match status" value="1"/>
</dbReference>
<evidence type="ECO:0000256" key="1">
    <source>
        <dbReference type="ARBA" id="ARBA00007249"/>
    </source>
</evidence>
<dbReference type="SUPFAM" id="SSF50465">
    <property type="entry name" value="EF-Tu/eEF-1alpha/eIF2-gamma C-terminal domain"/>
    <property type="match status" value="1"/>
</dbReference>
<protein>
    <recommendedName>
        <fullName evidence="9 13">Elongation factor Tu</fullName>
        <shortName evidence="13">EF-Tu</shortName>
        <ecNumber evidence="13">3.6.5.3</ecNumber>
    </recommendedName>
</protein>
<dbReference type="InterPro" id="IPR041709">
    <property type="entry name" value="EF-Tu_GTP-bd"/>
</dbReference>
<feature type="binding site" evidence="13">
    <location>
        <begin position="19"/>
        <end position="26"/>
    </location>
    <ligand>
        <name>GTP</name>
        <dbReference type="ChEBI" id="CHEBI:37565"/>
    </ligand>
</feature>
<keyword evidence="13" id="KW-0963">Cytoplasm</keyword>
<dbReference type="Proteomes" id="UP000198305">
    <property type="component" value="Unassembled WGS sequence"/>
</dbReference>
<dbReference type="Gene3D" id="3.40.50.300">
    <property type="entry name" value="P-loop containing nucleotide triphosphate hydrolases"/>
    <property type="match status" value="1"/>
</dbReference>
<dbReference type="GO" id="GO:0005525">
    <property type="term" value="F:GTP binding"/>
    <property type="evidence" value="ECO:0007669"/>
    <property type="project" value="UniProtKB-UniRule"/>
</dbReference>
<feature type="domain" description="Tr-type G" evidence="14">
    <location>
        <begin position="10"/>
        <end position="206"/>
    </location>
</feature>
<dbReference type="EMBL" id="FZOA01000004">
    <property type="protein sequence ID" value="SNR77907.1"/>
    <property type="molecule type" value="Genomic_DNA"/>
</dbReference>
<evidence type="ECO:0000256" key="10">
    <source>
        <dbReference type="ARBA" id="ARBA00058140"/>
    </source>
</evidence>
<dbReference type="PRINTS" id="PR00315">
    <property type="entry name" value="ELONGATNFCT"/>
</dbReference>
<dbReference type="PANTHER" id="PTHR43721:SF22">
    <property type="entry name" value="ELONGATION FACTOR TU, MITOCHONDRIAL"/>
    <property type="match status" value="1"/>
</dbReference>
<gene>
    <name evidence="13" type="primary">tuf</name>
    <name evidence="15" type="ORF">SAMN05192560_1012</name>
</gene>
<feature type="binding site" evidence="13">
    <location>
        <position position="26"/>
    </location>
    <ligand>
        <name>Mg(2+)</name>
        <dbReference type="ChEBI" id="CHEBI:18420"/>
    </ligand>
</feature>
<dbReference type="GO" id="GO:0003746">
    <property type="term" value="F:translation elongation factor activity"/>
    <property type="evidence" value="ECO:0007669"/>
    <property type="project" value="UniProtKB-UniRule"/>
</dbReference>
<dbReference type="InterPro" id="IPR004541">
    <property type="entry name" value="Transl_elong_EFTu/EF1A_bac/org"/>
</dbReference>
<dbReference type="EC" id="3.6.5.3" evidence="13"/>
<dbReference type="NCBIfam" id="TIGR00231">
    <property type="entry name" value="small_GTP"/>
    <property type="match status" value="1"/>
</dbReference>
<dbReference type="NCBIfam" id="NF009372">
    <property type="entry name" value="PRK12735.1"/>
    <property type="match status" value="1"/>
</dbReference>
<proteinExistence type="inferred from homology"/>
<dbReference type="InterPro" id="IPR004160">
    <property type="entry name" value="Transl_elong_EFTu/EF1A_C"/>
</dbReference>
<dbReference type="CDD" id="cd01884">
    <property type="entry name" value="EF_Tu"/>
    <property type="match status" value="1"/>
</dbReference>
<evidence type="ECO:0000256" key="11">
    <source>
        <dbReference type="ARBA" id="ARBA00063778"/>
    </source>
</evidence>
<evidence type="ECO:0000256" key="4">
    <source>
        <dbReference type="ARBA" id="ARBA00022768"/>
    </source>
</evidence>
<evidence type="ECO:0000256" key="6">
    <source>
        <dbReference type="ARBA" id="ARBA00022842"/>
    </source>
</evidence>
<dbReference type="CDD" id="cd03707">
    <property type="entry name" value="EFTU_III"/>
    <property type="match status" value="1"/>
</dbReference>
<evidence type="ECO:0000259" key="14">
    <source>
        <dbReference type="PROSITE" id="PS51722"/>
    </source>
</evidence>
<comment type="function">
    <text evidence="10">May play an important regulatory role in cell growth and in the bacterial response to nutrient deprivation.</text>
</comment>
<dbReference type="InterPro" id="IPR027417">
    <property type="entry name" value="P-loop_NTPase"/>
</dbReference>
<dbReference type="PROSITE" id="PS51722">
    <property type="entry name" value="G_TR_2"/>
    <property type="match status" value="1"/>
</dbReference>
<accession>A0A238Z3I5</accession>
<dbReference type="Pfam" id="PF00009">
    <property type="entry name" value="GTP_EFTU"/>
    <property type="match status" value="1"/>
</dbReference>
<evidence type="ECO:0000256" key="5">
    <source>
        <dbReference type="ARBA" id="ARBA00022801"/>
    </source>
</evidence>
<dbReference type="FunFam" id="3.40.50.300:FF:000003">
    <property type="entry name" value="Elongation factor Tu"/>
    <property type="match status" value="1"/>
</dbReference>
<dbReference type="HAMAP" id="MF_00118_B">
    <property type="entry name" value="EF_Tu_B"/>
    <property type="match status" value="1"/>
</dbReference>
<evidence type="ECO:0000313" key="16">
    <source>
        <dbReference type="Proteomes" id="UP000198305"/>
    </source>
</evidence>
<evidence type="ECO:0000256" key="8">
    <source>
        <dbReference type="ARBA" id="ARBA00023134"/>
    </source>
</evidence>
<dbReference type="InterPro" id="IPR050055">
    <property type="entry name" value="EF-Tu_GTPase"/>
</dbReference>
<dbReference type="NCBIfam" id="NF000766">
    <property type="entry name" value="PRK00049.1"/>
    <property type="match status" value="1"/>
</dbReference>
<evidence type="ECO:0000256" key="7">
    <source>
        <dbReference type="ARBA" id="ARBA00022917"/>
    </source>
</evidence>
<evidence type="ECO:0000313" key="15">
    <source>
        <dbReference type="EMBL" id="SNR77907.1"/>
    </source>
</evidence>
<dbReference type="NCBIfam" id="NF009373">
    <property type="entry name" value="PRK12736.1"/>
    <property type="match status" value="1"/>
</dbReference>
<name>A0A238Z3I5_9PROT</name>
<keyword evidence="16" id="KW-1185">Reference proteome</keyword>
<comment type="function">
    <text evidence="13">GTP hydrolase that promotes the GTP-dependent binding of aminoacyl-tRNA to the A-site of ribosomes during protein biosynthesis.</text>
</comment>
<dbReference type="InterPro" id="IPR009001">
    <property type="entry name" value="Transl_elong_EF1A/Init_IF2_C"/>
</dbReference>
<comment type="subunit">
    <text evidence="12">(Microbial infection) Upon infection by bacteriophage Qbeta, part of the viral RNA-dependent RNA polymerase complex, the other subunits are the viral replicase catalytic subunit (AC P14647), host ribosomal protein S1 and EF-Ts.</text>
</comment>
<comment type="similarity">
    <text evidence="1 13">Belongs to the TRAFAC class translation factor GTPase superfamily. Classic translation factor GTPase family. EF-Tu/EF-1A subfamily.</text>
</comment>
<comment type="subunit">
    <text evidence="11">Monomer. Heterotetramer composed of two EF-Ts.EF-Tu dimer complexes.</text>
</comment>
<dbReference type="GO" id="GO:0000287">
    <property type="term" value="F:magnesium ion binding"/>
    <property type="evidence" value="ECO:0007669"/>
    <property type="project" value="UniProtKB-UniRule"/>
</dbReference>
<dbReference type="GO" id="GO:0005829">
    <property type="term" value="C:cytosol"/>
    <property type="evidence" value="ECO:0007669"/>
    <property type="project" value="TreeGrafter"/>
</dbReference>
<keyword evidence="4 13" id="KW-0251">Elongation factor</keyword>
<dbReference type="GO" id="GO:0003924">
    <property type="term" value="F:GTPase activity"/>
    <property type="evidence" value="ECO:0007669"/>
    <property type="project" value="UniProtKB-UniRule"/>
</dbReference>
<evidence type="ECO:0000256" key="9">
    <source>
        <dbReference type="ARBA" id="ARBA00029554"/>
    </source>
</evidence>
<dbReference type="CDD" id="cd03697">
    <property type="entry name" value="EFTU_II"/>
    <property type="match status" value="1"/>
</dbReference>
<dbReference type="FunFam" id="2.40.30.10:FF:000001">
    <property type="entry name" value="Elongation factor Tu"/>
    <property type="match status" value="1"/>
</dbReference>